<sequence length="220" mass="25069">MGDANPIRTLGDYSKPSHEGYGNTIELPKGNNVVPLQSDTIREGSYYSFPYSILSTGKDCKTPQRYSDVPTTSRRISLRSMDSSNTKMPVKKVEKENEAENGTKNKPIKRAEREEALEAPSSQPIGYYLKHRINEKLIKGLVDNHRIPESISKVDKGIKNDIEPIATTMTVNRLVLEWEERIKLHQEKEMDFDQLRNKNFKNKHPALVEVKGEKNEGEVT</sequence>
<feature type="compositionally biased region" description="Basic and acidic residues" evidence="1">
    <location>
        <begin position="91"/>
        <end position="116"/>
    </location>
</feature>
<evidence type="ECO:0000313" key="2">
    <source>
        <dbReference type="EMBL" id="GJT47383.1"/>
    </source>
</evidence>
<comment type="caution">
    <text evidence="2">The sequence shown here is derived from an EMBL/GenBank/DDBJ whole genome shotgun (WGS) entry which is preliminary data.</text>
</comment>
<dbReference type="Proteomes" id="UP001151760">
    <property type="component" value="Unassembled WGS sequence"/>
</dbReference>
<proteinExistence type="predicted"/>
<reference evidence="2" key="2">
    <citation type="submission" date="2022-01" db="EMBL/GenBank/DDBJ databases">
        <authorList>
            <person name="Yamashiro T."/>
            <person name="Shiraishi A."/>
            <person name="Satake H."/>
            <person name="Nakayama K."/>
        </authorList>
    </citation>
    <scope>NUCLEOTIDE SEQUENCE</scope>
</reference>
<keyword evidence="3" id="KW-1185">Reference proteome</keyword>
<gene>
    <name evidence="2" type="ORF">Tco_0956098</name>
</gene>
<protein>
    <submittedName>
        <fullName evidence="2">Uncharacterized protein</fullName>
    </submittedName>
</protein>
<feature type="region of interest" description="Disordered" evidence="1">
    <location>
        <begin position="81"/>
        <end position="120"/>
    </location>
</feature>
<evidence type="ECO:0000256" key="1">
    <source>
        <dbReference type="SAM" id="MobiDB-lite"/>
    </source>
</evidence>
<evidence type="ECO:0000313" key="3">
    <source>
        <dbReference type="Proteomes" id="UP001151760"/>
    </source>
</evidence>
<feature type="region of interest" description="Disordered" evidence="1">
    <location>
        <begin position="1"/>
        <end position="27"/>
    </location>
</feature>
<name>A0ABQ5E923_9ASTR</name>
<dbReference type="EMBL" id="BQNB010016062">
    <property type="protein sequence ID" value="GJT47383.1"/>
    <property type="molecule type" value="Genomic_DNA"/>
</dbReference>
<organism evidence="2 3">
    <name type="scientific">Tanacetum coccineum</name>
    <dbReference type="NCBI Taxonomy" id="301880"/>
    <lineage>
        <taxon>Eukaryota</taxon>
        <taxon>Viridiplantae</taxon>
        <taxon>Streptophyta</taxon>
        <taxon>Embryophyta</taxon>
        <taxon>Tracheophyta</taxon>
        <taxon>Spermatophyta</taxon>
        <taxon>Magnoliopsida</taxon>
        <taxon>eudicotyledons</taxon>
        <taxon>Gunneridae</taxon>
        <taxon>Pentapetalae</taxon>
        <taxon>asterids</taxon>
        <taxon>campanulids</taxon>
        <taxon>Asterales</taxon>
        <taxon>Asteraceae</taxon>
        <taxon>Asteroideae</taxon>
        <taxon>Anthemideae</taxon>
        <taxon>Anthemidinae</taxon>
        <taxon>Tanacetum</taxon>
    </lineage>
</organism>
<reference evidence="2" key="1">
    <citation type="journal article" date="2022" name="Int. J. Mol. Sci.">
        <title>Draft Genome of Tanacetum Coccineum: Genomic Comparison of Closely Related Tanacetum-Family Plants.</title>
        <authorList>
            <person name="Yamashiro T."/>
            <person name="Shiraishi A."/>
            <person name="Nakayama K."/>
            <person name="Satake H."/>
        </authorList>
    </citation>
    <scope>NUCLEOTIDE SEQUENCE</scope>
</reference>
<accession>A0ABQ5E923</accession>